<dbReference type="Proteomes" id="UP000708148">
    <property type="component" value="Unassembled WGS sequence"/>
</dbReference>
<evidence type="ECO:0000313" key="3">
    <source>
        <dbReference type="EMBL" id="CAD7695189.1"/>
    </source>
</evidence>
<reference evidence="3" key="1">
    <citation type="submission" date="2020-12" db="EMBL/GenBank/DDBJ databases">
        <authorList>
            <person name="Iha C."/>
        </authorList>
    </citation>
    <scope>NUCLEOTIDE SEQUENCE</scope>
</reference>
<comment type="caution">
    <text evidence="3">The sequence shown here is derived from an EMBL/GenBank/DDBJ whole genome shotgun (WGS) entry which is preliminary data.</text>
</comment>
<evidence type="ECO:0000256" key="1">
    <source>
        <dbReference type="SAM" id="MobiDB-lite"/>
    </source>
</evidence>
<dbReference type="AlphaFoldDB" id="A0A8S1INA3"/>
<sequence length="234" mass="25984">MGKMEIAAGPSSQALTGNKKYSSKMGEDWEPEPTKGCTRYGCCGVGWPDIRLMVYAVACLYLFLGMFYWGLITAAQEVRQEEYLELAGRFFGPFSQVERPLLNISNEPIPVGQITVAEFDTFRDAKQGELSREFNRPEKCRPATAADGSEFLECDRELKEDGRWTLFPWVTDKLTTGELNIPGCGDSTPEAPRRHSSLERDGTFGSPDNKNAPPAQWVLGPNTCLTYVPISALP</sequence>
<feature type="transmembrane region" description="Helical" evidence="2">
    <location>
        <begin position="52"/>
        <end position="71"/>
    </location>
</feature>
<accession>A0A8S1INA3</accession>
<feature type="compositionally biased region" description="Basic and acidic residues" evidence="1">
    <location>
        <begin position="191"/>
        <end position="202"/>
    </location>
</feature>
<keyword evidence="2" id="KW-1133">Transmembrane helix</keyword>
<evidence type="ECO:0000256" key="2">
    <source>
        <dbReference type="SAM" id="Phobius"/>
    </source>
</evidence>
<feature type="region of interest" description="Disordered" evidence="1">
    <location>
        <begin position="1"/>
        <end position="28"/>
    </location>
</feature>
<dbReference type="EMBL" id="CAJHUC010000318">
    <property type="protein sequence ID" value="CAD7695189.1"/>
    <property type="molecule type" value="Genomic_DNA"/>
</dbReference>
<organism evidence="3 4">
    <name type="scientific">Ostreobium quekettii</name>
    <dbReference type="NCBI Taxonomy" id="121088"/>
    <lineage>
        <taxon>Eukaryota</taxon>
        <taxon>Viridiplantae</taxon>
        <taxon>Chlorophyta</taxon>
        <taxon>core chlorophytes</taxon>
        <taxon>Ulvophyceae</taxon>
        <taxon>TCBD clade</taxon>
        <taxon>Bryopsidales</taxon>
        <taxon>Ostreobineae</taxon>
        <taxon>Ostreobiaceae</taxon>
        <taxon>Ostreobium</taxon>
    </lineage>
</organism>
<feature type="region of interest" description="Disordered" evidence="1">
    <location>
        <begin position="183"/>
        <end position="215"/>
    </location>
</feature>
<keyword evidence="4" id="KW-1185">Reference proteome</keyword>
<keyword evidence="2" id="KW-0472">Membrane</keyword>
<protein>
    <submittedName>
        <fullName evidence="3">Uncharacterized protein</fullName>
    </submittedName>
</protein>
<feature type="compositionally biased region" description="Polar residues" evidence="1">
    <location>
        <begin position="10"/>
        <end position="20"/>
    </location>
</feature>
<keyword evidence="2" id="KW-0812">Transmembrane</keyword>
<evidence type="ECO:0000313" key="4">
    <source>
        <dbReference type="Proteomes" id="UP000708148"/>
    </source>
</evidence>
<name>A0A8S1INA3_9CHLO</name>
<gene>
    <name evidence="3" type="ORF">OSTQU699_LOCUS550</name>
</gene>
<proteinExistence type="predicted"/>